<dbReference type="EMBL" id="JBHLUN010000009">
    <property type="protein sequence ID" value="MFC0409336.1"/>
    <property type="molecule type" value="Genomic_DNA"/>
</dbReference>
<dbReference type="SUPFAM" id="SSF53474">
    <property type="entry name" value="alpha/beta-Hydrolases"/>
    <property type="match status" value="1"/>
</dbReference>
<dbReference type="InterPro" id="IPR009656">
    <property type="entry name" value="PHB_depo_C"/>
</dbReference>
<dbReference type="NCBIfam" id="TIGR01849">
    <property type="entry name" value="PHB_depoly_PhaZ"/>
    <property type="match status" value="1"/>
</dbReference>
<keyword evidence="3" id="KW-1185">Reference proteome</keyword>
<dbReference type="Proteomes" id="UP001589865">
    <property type="component" value="Unassembled WGS sequence"/>
</dbReference>
<name>A0ABV6JYE4_9PROT</name>
<sequence>MFQYDLYQAQQDFLAPFQTVAAGTSRLLRQFDRTVPEVFQLRQWAAMLDIFGGARTTHVRPPFGFTEVTVGNQTVAVREEATHRTPFATLLHFRKELDQPQPPVLLVAPMSGHFATLLRGTAATMLQHYDVYITDWHNARDVPLAAGQFGFDDFVEHIQTFLEAIGPGAHAVAVCQPAVPVLAAAALMAEEDHPCRPRSLTLMAGPIDTRVNPTAVNHFATEHSIEWFEQHLIDQVPWRFAGAGRRVYPGVLQLCAFMSMNPDRHQKAYEDQFRHLVSGDEVPALAHRRFYDEYMAVMDLPAEFYLQTVRSVFQDHDLAEGKLRVNGRLVRPEAIRDTSILTVEAERDDICSIGQTAAALELCRNVPDSRKRNHVQAGVGHYGVFNGRRWNNEIYPMVREMISAAG</sequence>
<proteinExistence type="predicted"/>
<organism evidence="2 3">
    <name type="scientific">Roseomonas elaeocarpi</name>
    <dbReference type="NCBI Taxonomy" id="907779"/>
    <lineage>
        <taxon>Bacteria</taxon>
        <taxon>Pseudomonadati</taxon>
        <taxon>Pseudomonadota</taxon>
        <taxon>Alphaproteobacteria</taxon>
        <taxon>Acetobacterales</taxon>
        <taxon>Roseomonadaceae</taxon>
        <taxon>Roseomonas</taxon>
    </lineage>
</organism>
<protein>
    <submittedName>
        <fullName evidence="2">Polyhydroxyalkanoate depolymerase</fullName>
    </submittedName>
</protein>
<accession>A0ABV6JYE4</accession>
<dbReference type="InterPro" id="IPR051321">
    <property type="entry name" value="PHA/PHB_synthase"/>
</dbReference>
<reference evidence="2 3" key="1">
    <citation type="submission" date="2024-09" db="EMBL/GenBank/DDBJ databases">
        <authorList>
            <person name="Sun Q."/>
            <person name="Mori K."/>
        </authorList>
    </citation>
    <scope>NUCLEOTIDE SEQUENCE [LARGE SCALE GENOMIC DNA]</scope>
    <source>
        <strain evidence="2 3">TBRC 5777</strain>
    </source>
</reference>
<dbReference type="PANTHER" id="PTHR36837">
    <property type="entry name" value="POLY(3-HYDROXYALKANOATE) POLYMERASE SUBUNIT PHAC"/>
    <property type="match status" value="1"/>
</dbReference>
<feature type="domain" description="PHB de-polymerase C-terminal" evidence="1">
    <location>
        <begin position="204"/>
        <end position="404"/>
    </location>
</feature>
<gene>
    <name evidence="2" type="ORF">ACFFGY_13845</name>
</gene>
<dbReference type="PANTHER" id="PTHR36837:SF4">
    <property type="entry name" value="BLR0908 PROTEIN"/>
    <property type="match status" value="1"/>
</dbReference>
<dbReference type="Pfam" id="PF06850">
    <property type="entry name" value="PHB_depo_C"/>
    <property type="match status" value="1"/>
</dbReference>
<dbReference type="Gene3D" id="3.40.50.1820">
    <property type="entry name" value="alpha/beta hydrolase"/>
    <property type="match status" value="1"/>
</dbReference>
<evidence type="ECO:0000313" key="2">
    <source>
        <dbReference type="EMBL" id="MFC0409336.1"/>
    </source>
</evidence>
<dbReference type="InterPro" id="IPR029058">
    <property type="entry name" value="AB_hydrolase_fold"/>
</dbReference>
<dbReference type="InterPro" id="IPR010915">
    <property type="entry name" value="PHB_depoly_PhaZ"/>
</dbReference>
<evidence type="ECO:0000259" key="1">
    <source>
        <dbReference type="Pfam" id="PF06850"/>
    </source>
</evidence>
<comment type="caution">
    <text evidence="2">The sequence shown here is derived from an EMBL/GenBank/DDBJ whole genome shotgun (WGS) entry which is preliminary data.</text>
</comment>
<evidence type="ECO:0000313" key="3">
    <source>
        <dbReference type="Proteomes" id="UP001589865"/>
    </source>
</evidence>
<dbReference type="PIRSF" id="PIRSF020818">
    <property type="entry name" value="PHB_depoly_PhaZ"/>
    <property type="match status" value="1"/>
</dbReference>
<dbReference type="RefSeq" id="WP_377045088.1">
    <property type="nucleotide sequence ID" value="NZ_JBHLUN010000009.1"/>
</dbReference>